<reference evidence="1 2" key="1">
    <citation type="submission" date="2024-10" db="EMBL/GenBank/DDBJ databases">
        <title>Updated reference genomes for cyclostephanoid diatoms.</title>
        <authorList>
            <person name="Roberts W.R."/>
            <person name="Alverson A.J."/>
        </authorList>
    </citation>
    <scope>NUCLEOTIDE SEQUENCE [LARGE SCALE GENOMIC DNA]</scope>
    <source>
        <strain evidence="1 2">AJA228-03</strain>
    </source>
</reference>
<dbReference type="EMBL" id="JALLPB020000613">
    <property type="protein sequence ID" value="KAL3807583.1"/>
    <property type="molecule type" value="Genomic_DNA"/>
</dbReference>
<evidence type="ECO:0000313" key="2">
    <source>
        <dbReference type="Proteomes" id="UP001530377"/>
    </source>
</evidence>
<organism evidence="1 2">
    <name type="scientific">Cyclostephanos tholiformis</name>
    <dbReference type="NCBI Taxonomy" id="382380"/>
    <lineage>
        <taxon>Eukaryota</taxon>
        <taxon>Sar</taxon>
        <taxon>Stramenopiles</taxon>
        <taxon>Ochrophyta</taxon>
        <taxon>Bacillariophyta</taxon>
        <taxon>Coscinodiscophyceae</taxon>
        <taxon>Thalassiosirophycidae</taxon>
        <taxon>Stephanodiscales</taxon>
        <taxon>Stephanodiscaceae</taxon>
        <taxon>Cyclostephanos</taxon>
    </lineage>
</organism>
<dbReference type="Proteomes" id="UP001530377">
    <property type="component" value="Unassembled WGS sequence"/>
</dbReference>
<gene>
    <name evidence="1" type="ORF">ACHAXA_000385</name>
</gene>
<evidence type="ECO:0000313" key="1">
    <source>
        <dbReference type="EMBL" id="KAL3807583.1"/>
    </source>
</evidence>
<proteinExistence type="predicted"/>
<protein>
    <submittedName>
        <fullName evidence="1">Uncharacterized protein</fullName>
    </submittedName>
</protein>
<sequence>MFAPSSATSHKKRIALLAVLGLAALVGSLVLSANVFAFVKDGVANIITKTMANGSPYFRVHPRIDDGAFLPSEIMIEILNPKSKCDYSVTIQSQSFYTGTAMLLAEGQFTTDSCQLGLRKCHMVYSWKPILPGHYDVLVHEIDRSYRKTPLIQPPHPLVISEGAVRAGLSMIEDRILNMPPCQSERRKDIYSHWEGDWLGPDIRLENNIRTGWSFLPSSRMACKLETFDAQALRSLPEKKSIYILGRSVERGIFLSLIDIMLEAHEKAFLKESIIGKCWGRATITKGNLEVVYQDFRSANFEDPTEPLYIECHNDKLVKKAGSSFIMNATKVWEEIFQEESNWPSVIYFVTGYGQNKFMFDNHVKIFVDMLPPLWQGTLIFGDFTLSGREGGFVNVPQYEAYLNDINGMVNSLGNDPRVRWIDGHGISKEMRMYGQKGVNYVARSQHFHSYCRHTGIHGEAMTVCSNVTEMMGQLLLGHAIGRKSDLIERMKQTPSNSFTLTWCHACPKCMLPFAIVPYPKMTCVSGPILSVISPFGKNMEQRANCFSTTKPFKVVQSTQSHDPLKCPSSCLEQEVTSEFRSESDTVLVRKCPIP</sequence>
<keyword evidence="2" id="KW-1185">Reference proteome</keyword>
<dbReference type="AlphaFoldDB" id="A0ABD3R4E7"/>
<accession>A0ABD3R4E7</accession>
<comment type="caution">
    <text evidence="1">The sequence shown here is derived from an EMBL/GenBank/DDBJ whole genome shotgun (WGS) entry which is preliminary data.</text>
</comment>
<name>A0ABD3R4E7_9STRA</name>